<dbReference type="GO" id="GO:0004497">
    <property type="term" value="F:monooxygenase activity"/>
    <property type="evidence" value="ECO:0007669"/>
    <property type="project" value="InterPro"/>
</dbReference>
<keyword evidence="3" id="KW-0349">Heme</keyword>
<comment type="similarity">
    <text evidence="2">Belongs to the cytochrome P450 family.</text>
</comment>
<reference evidence="7 8" key="1">
    <citation type="submission" date="2017-12" db="EMBL/GenBank/DDBJ databases">
        <title>Comparative genomics of Botrytis spp.</title>
        <authorList>
            <person name="Valero-Jimenez C.A."/>
            <person name="Tapia P."/>
            <person name="Veloso J."/>
            <person name="Silva-Moreno E."/>
            <person name="Staats M."/>
            <person name="Valdes J.H."/>
            <person name="Van Kan J.A.L."/>
        </authorList>
    </citation>
    <scope>NUCLEOTIDE SEQUENCE [LARGE SCALE GENOMIC DNA]</scope>
    <source>
        <strain evidence="7 8">Bp0003</strain>
    </source>
</reference>
<evidence type="ECO:0000313" key="7">
    <source>
        <dbReference type="EMBL" id="TGO25312.1"/>
    </source>
</evidence>
<organism evidence="7 8">
    <name type="scientific">Botrytis paeoniae</name>
    <dbReference type="NCBI Taxonomy" id="278948"/>
    <lineage>
        <taxon>Eukaryota</taxon>
        <taxon>Fungi</taxon>
        <taxon>Dikarya</taxon>
        <taxon>Ascomycota</taxon>
        <taxon>Pezizomycotina</taxon>
        <taxon>Leotiomycetes</taxon>
        <taxon>Helotiales</taxon>
        <taxon>Sclerotiniaceae</taxon>
        <taxon>Botrytis</taxon>
    </lineage>
</organism>
<evidence type="ECO:0000256" key="4">
    <source>
        <dbReference type="ARBA" id="ARBA00022723"/>
    </source>
</evidence>
<evidence type="ECO:0000256" key="5">
    <source>
        <dbReference type="ARBA" id="ARBA00023004"/>
    </source>
</evidence>
<dbReference type="GO" id="GO:0016705">
    <property type="term" value="F:oxidoreductase activity, acting on paired donors, with incorporation or reduction of molecular oxygen"/>
    <property type="evidence" value="ECO:0007669"/>
    <property type="project" value="InterPro"/>
</dbReference>
<dbReference type="Pfam" id="PF00067">
    <property type="entry name" value="p450"/>
    <property type="match status" value="1"/>
</dbReference>
<dbReference type="Proteomes" id="UP000297910">
    <property type="component" value="Unassembled WGS sequence"/>
</dbReference>
<sequence>MKAMGGEKGVELRQWADLLTMDVSADITYNRQMNQMKDGNIQEISSPQPTYVFSIPPSVWLTMPRVLKINSQEVHSRIERRGKTEHLDYFEQPIPRDAQAPEDQKKINHLEQIAGQLLVAGWETMSNQFYSSVFFLLKEPSAYKSLVSEIRSNFKNYKEMTLDTVANMKYLHACLQETFRIHQNTSDGLPRMIPGAIVDGDYIPRGLPSSHSEYDDKYQNDDPKAFLPFNQDPRMCQASSIAWAQMKLYLAKVLWKFDVEVVPGQALSFDRDFSVYIMWNTPQFCVSFVPLKSEEGR</sequence>
<keyword evidence="4" id="KW-0479">Metal-binding</keyword>
<evidence type="ECO:0000256" key="3">
    <source>
        <dbReference type="ARBA" id="ARBA00022617"/>
    </source>
</evidence>
<protein>
    <recommendedName>
        <fullName evidence="9">Cytochrome P450</fullName>
    </recommendedName>
</protein>
<dbReference type="EMBL" id="PQXI01000083">
    <property type="protein sequence ID" value="TGO25312.1"/>
    <property type="molecule type" value="Genomic_DNA"/>
</dbReference>
<dbReference type="Gene3D" id="1.10.630.10">
    <property type="entry name" value="Cytochrome P450"/>
    <property type="match status" value="1"/>
</dbReference>
<proteinExistence type="inferred from homology"/>
<dbReference type="PRINTS" id="PR00463">
    <property type="entry name" value="EP450I"/>
</dbReference>
<dbReference type="GO" id="GO:0020037">
    <property type="term" value="F:heme binding"/>
    <property type="evidence" value="ECO:0007669"/>
    <property type="project" value="InterPro"/>
</dbReference>
<dbReference type="InterPro" id="IPR036396">
    <property type="entry name" value="Cyt_P450_sf"/>
</dbReference>
<keyword evidence="6" id="KW-0843">Virulence</keyword>
<dbReference type="InterPro" id="IPR002401">
    <property type="entry name" value="Cyt_P450_E_grp-I"/>
</dbReference>
<dbReference type="InterPro" id="IPR050121">
    <property type="entry name" value="Cytochrome_P450_monoxygenase"/>
</dbReference>
<keyword evidence="5" id="KW-0408">Iron</keyword>
<name>A0A4Z1FR05_9HELO</name>
<gene>
    <name evidence="7" type="ORF">BPAE_0083g00450</name>
</gene>
<dbReference type="PANTHER" id="PTHR24305">
    <property type="entry name" value="CYTOCHROME P450"/>
    <property type="match status" value="1"/>
</dbReference>
<dbReference type="GO" id="GO:0005506">
    <property type="term" value="F:iron ion binding"/>
    <property type="evidence" value="ECO:0007669"/>
    <property type="project" value="InterPro"/>
</dbReference>
<evidence type="ECO:0000256" key="1">
    <source>
        <dbReference type="ARBA" id="ARBA00001971"/>
    </source>
</evidence>
<evidence type="ECO:0000256" key="2">
    <source>
        <dbReference type="ARBA" id="ARBA00010617"/>
    </source>
</evidence>
<dbReference type="SUPFAM" id="SSF48264">
    <property type="entry name" value="Cytochrome P450"/>
    <property type="match status" value="1"/>
</dbReference>
<evidence type="ECO:0008006" key="9">
    <source>
        <dbReference type="Google" id="ProtNLM"/>
    </source>
</evidence>
<comment type="cofactor">
    <cofactor evidence="1">
        <name>heme</name>
        <dbReference type="ChEBI" id="CHEBI:30413"/>
    </cofactor>
</comment>
<dbReference type="PANTHER" id="PTHR24305:SF210">
    <property type="entry name" value="CYTOCHROME P450 MONOOXYGENASE ASQL-RELATED"/>
    <property type="match status" value="1"/>
</dbReference>
<accession>A0A4Z1FR05</accession>
<evidence type="ECO:0000256" key="6">
    <source>
        <dbReference type="ARBA" id="ARBA00023026"/>
    </source>
</evidence>
<comment type="caution">
    <text evidence="7">The sequence shown here is derived from an EMBL/GenBank/DDBJ whole genome shotgun (WGS) entry which is preliminary data.</text>
</comment>
<evidence type="ECO:0000313" key="8">
    <source>
        <dbReference type="Proteomes" id="UP000297910"/>
    </source>
</evidence>
<dbReference type="AlphaFoldDB" id="A0A4Z1FR05"/>
<keyword evidence="8" id="KW-1185">Reference proteome</keyword>
<dbReference type="InterPro" id="IPR001128">
    <property type="entry name" value="Cyt_P450"/>
</dbReference>